<reference evidence="3" key="1">
    <citation type="submission" date="2013-11" db="EMBL/GenBank/DDBJ databases">
        <title>The Genome Sequence of Phytophthora parasitica CJ02B3.</title>
        <authorList>
            <consortium name="The Broad Institute Genomics Platform"/>
            <person name="Russ C."/>
            <person name="Tyler B."/>
            <person name="Panabieres F."/>
            <person name="Shan W."/>
            <person name="Tripathy S."/>
            <person name="Grunwald N."/>
            <person name="Machado M."/>
            <person name="Johnson C.S."/>
            <person name="Arredondo F."/>
            <person name="Hong C."/>
            <person name="Coffey M."/>
            <person name="Young S.K."/>
            <person name="Zeng Q."/>
            <person name="Gargeya S."/>
            <person name="Fitzgerald M."/>
            <person name="Abouelleil A."/>
            <person name="Alvarado L."/>
            <person name="Chapman S.B."/>
            <person name="Gainer-Dewar J."/>
            <person name="Goldberg J."/>
            <person name="Griggs A."/>
            <person name="Gujja S."/>
            <person name="Hansen M."/>
            <person name="Howarth C."/>
            <person name="Imamovic A."/>
            <person name="Ireland A."/>
            <person name="Larimer J."/>
            <person name="McCowan C."/>
            <person name="Murphy C."/>
            <person name="Pearson M."/>
            <person name="Poon T.W."/>
            <person name="Priest M."/>
            <person name="Roberts A."/>
            <person name="Saif S."/>
            <person name="Shea T."/>
            <person name="Sykes S."/>
            <person name="Wortman J."/>
            <person name="Nusbaum C."/>
            <person name="Birren B."/>
        </authorList>
    </citation>
    <scope>NUCLEOTIDE SEQUENCE [LARGE SCALE GENOMIC DNA]</scope>
    <source>
        <strain evidence="3">CJ02B3</strain>
    </source>
</reference>
<name>W2FUY4_PHYNI</name>
<feature type="region of interest" description="Disordered" evidence="1">
    <location>
        <begin position="53"/>
        <end position="83"/>
    </location>
</feature>
<proteinExistence type="predicted"/>
<dbReference type="AlphaFoldDB" id="W2FUY4"/>
<evidence type="ECO:0000256" key="2">
    <source>
        <dbReference type="SAM" id="SignalP"/>
    </source>
</evidence>
<evidence type="ECO:0008006" key="4">
    <source>
        <dbReference type="Google" id="ProtNLM"/>
    </source>
</evidence>
<feature type="compositionally biased region" description="Basic and acidic residues" evidence="1">
    <location>
        <begin position="53"/>
        <end position="68"/>
    </location>
</feature>
<evidence type="ECO:0000256" key="1">
    <source>
        <dbReference type="SAM" id="MobiDB-lite"/>
    </source>
</evidence>
<protein>
    <recommendedName>
        <fullName evidence="4">RxLR effector protein</fullName>
    </recommendedName>
</protein>
<sequence>MRLIELLLIFVVAVIAAIDVIAATNNYQAPTSTAGHKSRKLMSLEHNSLAKRSDSLKSTITEEERESSRVVSVGAGHTARRTTTMNDVTTKNADGTITNSKYYNNGLVQRFQRWWNGLFKPNSARHLRQT</sequence>
<gene>
    <name evidence="3" type="ORF">L915_19240</name>
</gene>
<organism evidence="3">
    <name type="scientific">Phytophthora nicotianae</name>
    <name type="common">Potato buckeye rot agent</name>
    <name type="synonym">Phytophthora parasitica</name>
    <dbReference type="NCBI Taxonomy" id="4792"/>
    <lineage>
        <taxon>Eukaryota</taxon>
        <taxon>Sar</taxon>
        <taxon>Stramenopiles</taxon>
        <taxon>Oomycota</taxon>
        <taxon>Peronosporomycetes</taxon>
        <taxon>Peronosporales</taxon>
        <taxon>Peronosporaceae</taxon>
        <taxon>Phytophthora</taxon>
    </lineage>
</organism>
<feature type="chain" id="PRO_5004816367" description="RxLR effector protein" evidence="2">
    <location>
        <begin position="24"/>
        <end position="130"/>
    </location>
</feature>
<evidence type="ECO:0000313" key="3">
    <source>
        <dbReference type="EMBL" id="ETK73865.1"/>
    </source>
</evidence>
<dbReference type="Proteomes" id="UP000053236">
    <property type="component" value="Unassembled WGS sequence"/>
</dbReference>
<keyword evidence="2" id="KW-0732">Signal</keyword>
<accession>W2FUY4</accession>
<dbReference type="EMBL" id="KI689182">
    <property type="protein sequence ID" value="ETK73865.1"/>
    <property type="molecule type" value="Genomic_DNA"/>
</dbReference>
<feature type="signal peptide" evidence="2">
    <location>
        <begin position="1"/>
        <end position="23"/>
    </location>
</feature>